<dbReference type="NCBIfam" id="NF047428">
    <property type="entry name" value="ribo_Myco_bL37"/>
    <property type="match status" value="1"/>
</dbReference>
<keyword evidence="3" id="KW-1185">Reference proteome</keyword>
<reference evidence="2" key="1">
    <citation type="journal article" date="2014" name="Int. J. Syst. Evol. Microbiol.">
        <title>Complete genome sequence of Corynebacterium casei LMG S-19264T (=DSM 44701T), isolated from a smear-ripened cheese.</title>
        <authorList>
            <consortium name="US DOE Joint Genome Institute (JGI-PGF)"/>
            <person name="Walter F."/>
            <person name="Albersmeier A."/>
            <person name="Kalinowski J."/>
            <person name="Ruckert C."/>
        </authorList>
    </citation>
    <scope>NUCLEOTIDE SEQUENCE</scope>
    <source>
        <strain evidence="2">JCM 4335</strain>
    </source>
</reference>
<dbReference type="AlphaFoldDB" id="A0A918EME0"/>
<reference evidence="2" key="2">
    <citation type="submission" date="2020-09" db="EMBL/GenBank/DDBJ databases">
        <authorList>
            <person name="Sun Q."/>
            <person name="Ohkuma M."/>
        </authorList>
    </citation>
    <scope>NUCLEOTIDE SEQUENCE</scope>
    <source>
        <strain evidence="2">JCM 4335</strain>
    </source>
</reference>
<feature type="region of interest" description="Disordered" evidence="1">
    <location>
        <begin position="1"/>
        <end position="86"/>
    </location>
</feature>
<dbReference type="EMBL" id="BMSV01000007">
    <property type="protein sequence ID" value="GGQ15872.1"/>
    <property type="molecule type" value="Genomic_DNA"/>
</dbReference>
<evidence type="ECO:0000313" key="3">
    <source>
        <dbReference type="Proteomes" id="UP000654123"/>
    </source>
</evidence>
<feature type="compositionally biased region" description="Basic residues" evidence="1">
    <location>
        <begin position="66"/>
        <end position="86"/>
    </location>
</feature>
<dbReference type="Pfam" id="PF26427">
    <property type="entry name" value="HR_L37"/>
    <property type="match status" value="1"/>
</dbReference>
<evidence type="ECO:0000313" key="2">
    <source>
        <dbReference type="EMBL" id="GGQ15872.1"/>
    </source>
</evidence>
<gene>
    <name evidence="2" type="ORF">GCM10010249_38210</name>
</gene>
<proteinExistence type="predicted"/>
<accession>A0A918EME0</accession>
<dbReference type="Proteomes" id="UP000654123">
    <property type="component" value="Unassembled WGS sequence"/>
</dbReference>
<evidence type="ECO:0000256" key="1">
    <source>
        <dbReference type="SAM" id="MobiDB-lite"/>
    </source>
</evidence>
<protein>
    <submittedName>
        <fullName evidence="2">Uncharacterized protein</fullName>
    </submittedName>
</protein>
<name>A0A918EME0_9ACTN</name>
<feature type="compositionally biased region" description="Low complexity" evidence="1">
    <location>
        <begin position="12"/>
        <end position="28"/>
    </location>
</feature>
<sequence>MAAGGVGPARTGVAPGPFAAAGAPHGTGSAAVPVRGVRDGPRLAGARNARNAPSWGREGSDPMSKRGNKRRARRGKKANHGKRPNT</sequence>
<comment type="caution">
    <text evidence="2">The sequence shown here is derived from an EMBL/GenBank/DDBJ whole genome shotgun (WGS) entry which is preliminary data.</text>
</comment>
<organism evidence="2 3">
    <name type="scientific">Streptomyces roseolilacinus</name>
    <dbReference type="NCBI Taxonomy" id="66904"/>
    <lineage>
        <taxon>Bacteria</taxon>
        <taxon>Bacillati</taxon>
        <taxon>Actinomycetota</taxon>
        <taxon>Actinomycetes</taxon>
        <taxon>Kitasatosporales</taxon>
        <taxon>Streptomycetaceae</taxon>
        <taxon>Streptomyces</taxon>
    </lineage>
</organism>
<dbReference type="InterPro" id="IPR058090">
    <property type="entry name" value="bL37_actino"/>
</dbReference>